<dbReference type="GO" id="GO:0004568">
    <property type="term" value="F:chitinase activity"/>
    <property type="evidence" value="ECO:0007669"/>
    <property type="project" value="TreeGrafter"/>
</dbReference>
<dbReference type="InterPro" id="IPR001223">
    <property type="entry name" value="Glyco_hydro18_cat"/>
</dbReference>
<feature type="transmembrane region" description="Helical" evidence="2">
    <location>
        <begin position="72"/>
        <end position="93"/>
    </location>
</feature>
<protein>
    <recommendedName>
        <fullName evidence="3">GH18 domain-containing protein</fullName>
    </recommendedName>
</protein>
<feature type="compositionally biased region" description="Gly residues" evidence="1">
    <location>
        <begin position="168"/>
        <end position="188"/>
    </location>
</feature>
<proteinExistence type="predicted"/>
<dbReference type="AlphaFoldDB" id="A0AAV5GPY8"/>
<reference evidence="4 5" key="1">
    <citation type="submission" date="2021-12" db="EMBL/GenBank/DDBJ databases">
        <title>High titer production of polyol ester of fatty acids by Rhodotorula paludigena BS15 towards product separation-free biomass refinery.</title>
        <authorList>
            <person name="Mano J."/>
            <person name="Ono H."/>
            <person name="Tanaka T."/>
            <person name="Naito K."/>
            <person name="Sushida H."/>
            <person name="Ike M."/>
            <person name="Tokuyasu K."/>
            <person name="Kitaoka M."/>
        </authorList>
    </citation>
    <scope>NUCLEOTIDE SEQUENCE [LARGE SCALE GENOMIC DNA]</scope>
    <source>
        <strain evidence="4 5">BS15</strain>
    </source>
</reference>
<keyword evidence="2" id="KW-1133">Transmembrane helix</keyword>
<feature type="region of interest" description="Disordered" evidence="1">
    <location>
        <begin position="1"/>
        <end position="67"/>
    </location>
</feature>
<evidence type="ECO:0000313" key="5">
    <source>
        <dbReference type="Proteomes" id="UP001342314"/>
    </source>
</evidence>
<evidence type="ECO:0000259" key="3">
    <source>
        <dbReference type="PROSITE" id="PS51910"/>
    </source>
</evidence>
<feature type="region of interest" description="Disordered" evidence="1">
    <location>
        <begin position="147"/>
        <end position="208"/>
    </location>
</feature>
<keyword evidence="5" id="KW-1185">Reference proteome</keyword>
<dbReference type="SMART" id="SM00636">
    <property type="entry name" value="Glyco_18"/>
    <property type="match status" value="1"/>
</dbReference>
<dbReference type="Gene3D" id="3.20.20.80">
    <property type="entry name" value="Glycosidases"/>
    <property type="match status" value="1"/>
</dbReference>
<dbReference type="PANTHER" id="PTHR11177:SF317">
    <property type="entry name" value="CHITINASE 12-RELATED"/>
    <property type="match status" value="1"/>
</dbReference>
<dbReference type="GO" id="GO:0008061">
    <property type="term" value="F:chitin binding"/>
    <property type="evidence" value="ECO:0007669"/>
    <property type="project" value="InterPro"/>
</dbReference>
<dbReference type="InterPro" id="IPR011583">
    <property type="entry name" value="Chitinase_II/V-like_cat"/>
</dbReference>
<feature type="compositionally biased region" description="Acidic residues" evidence="1">
    <location>
        <begin position="14"/>
        <end position="25"/>
    </location>
</feature>
<dbReference type="SUPFAM" id="SSF51445">
    <property type="entry name" value="(Trans)glycosidases"/>
    <property type="match status" value="1"/>
</dbReference>
<feature type="domain" description="GH18" evidence="3">
    <location>
        <begin position="285"/>
        <end position="516"/>
    </location>
</feature>
<sequence>MGHHRHHGHRSPPDEDDGEDSDDYEDGRSSDDSDNGPTSDDSEESLVSEPRHHHRRRKKQSPPASSDTTRNVVIGIIVFILVALVGVCVWYFFLRDPNSTSLFGGDSAAASGAAANTGATAATGVGTGAGGAGGAGGGITGGSGAGGTGGVSGGTSSKDASGASGETGAAGGAGATTSGKGTGTGGTATGTKTADDPEKTGGGGGGGAAGGGKIAGFWETWGTDAHAPVSMSVADTKFDMYDYCFWFCAVPGTVEEKGKLDMTEPSEGTAKEWVTASKAAGCKAFDVENDLTNYLAFFKILRAKVGDRLISSDTSSSPWIDSSGNPSTDLSEFGEVLDFVTIMTYDATTASSPITGPNFAFDDSCAPPAAKFNIPSSVQSWIDAKFPANKIMMGLASYGYGWKVADFKDGGGVDGATSSIYQTVTGTATEVNSGTYIYDLIVSDYLDSSEHTFDDCSKSPFIYQKDSTLMVTYDDEESFAIKGAYSREAGLMGCNIYAGMTQNKDGTLAEAARKVC</sequence>
<dbReference type="InterPro" id="IPR017853">
    <property type="entry name" value="GH"/>
</dbReference>
<dbReference type="Pfam" id="PF00704">
    <property type="entry name" value="Glyco_hydro_18"/>
    <property type="match status" value="1"/>
</dbReference>
<comment type="caution">
    <text evidence="4">The sequence shown here is derived from an EMBL/GenBank/DDBJ whole genome shotgun (WGS) entry which is preliminary data.</text>
</comment>
<feature type="compositionally biased region" description="Low complexity" evidence="1">
    <location>
        <begin position="154"/>
        <end position="167"/>
    </location>
</feature>
<dbReference type="Gene3D" id="3.10.50.10">
    <property type="match status" value="1"/>
</dbReference>
<dbReference type="InterPro" id="IPR050314">
    <property type="entry name" value="Glycosyl_Hydrlase_18"/>
</dbReference>
<feature type="compositionally biased region" description="Basic residues" evidence="1">
    <location>
        <begin position="1"/>
        <end position="10"/>
    </location>
</feature>
<gene>
    <name evidence="4" type="ORF">Rhopal_005007-T1</name>
</gene>
<keyword evidence="2" id="KW-0472">Membrane</keyword>
<dbReference type="GO" id="GO:0005576">
    <property type="term" value="C:extracellular region"/>
    <property type="evidence" value="ECO:0007669"/>
    <property type="project" value="TreeGrafter"/>
</dbReference>
<feature type="compositionally biased region" description="Basic residues" evidence="1">
    <location>
        <begin position="51"/>
        <end position="60"/>
    </location>
</feature>
<name>A0AAV5GPY8_9BASI</name>
<dbReference type="PROSITE" id="PS51910">
    <property type="entry name" value="GH18_2"/>
    <property type="match status" value="1"/>
</dbReference>
<keyword evidence="2" id="KW-0812">Transmembrane</keyword>
<dbReference type="GO" id="GO:0006032">
    <property type="term" value="P:chitin catabolic process"/>
    <property type="evidence" value="ECO:0007669"/>
    <property type="project" value="TreeGrafter"/>
</dbReference>
<evidence type="ECO:0000313" key="4">
    <source>
        <dbReference type="EMBL" id="GJN91979.1"/>
    </source>
</evidence>
<dbReference type="GO" id="GO:0005975">
    <property type="term" value="P:carbohydrate metabolic process"/>
    <property type="evidence" value="ECO:0007669"/>
    <property type="project" value="InterPro"/>
</dbReference>
<dbReference type="PANTHER" id="PTHR11177">
    <property type="entry name" value="CHITINASE"/>
    <property type="match status" value="1"/>
</dbReference>
<dbReference type="Proteomes" id="UP001342314">
    <property type="component" value="Unassembled WGS sequence"/>
</dbReference>
<evidence type="ECO:0000256" key="2">
    <source>
        <dbReference type="SAM" id="Phobius"/>
    </source>
</evidence>
<dbReference type="EMBL" id="BQKY01000010">
    <property type="protein sequence ID" value="GJN91979.1"/>
    <property type="molecule type" value="Genomic_DNA"/>
</dbReference>
<evidence type="ECO:0000256" key="1">
    <source>
        <dbReference type="SAM" id="MobiDB-lite"/>
    </source>
</evidence>
<accession>A0AAV5GPY8</accession>
<dbReference type="InterPro" id="IPR029070">
    <property type="entry name" value="Chitinase_insertion_sf"/>
</dbReference>
<organism evidence="4 5">
    <name type="scientific">Rhodotorula paludigena</name>
    <dbReference type="NCBI Taxonomy" id="86838"/>
    <lineage>
        <taxon>Eukaryota</taxon>
        <taxon>Fungi</taxon>
        <taxon>Dikarya</taxon>
        <taxon>Basidiomycota</taxon>
        <taxon>Pucciniomycotina</taxon>
        <taxon>Microbotryomycetes</taxon>
        <taxon>Sporidiobolales</taxon>
        <taxon>Sporidiobolaceae</taxon>
        <taxon>Rhodotorula</taxon>
    </lineage>
</organism>